<dbReference type="SMART" id="SM00595">
    <property type="entry name" value="MADF"/>
    <property type="match status" value="1"/>
</dbReference>
<gene>
    <name evidence="3" type="primary">LOC112049222</name>
</gene>
<name>A0A6J1NCR2_BICAN</name>
<dbReference type="AlphaFoldDB" id="A0A6J1NCR2"/>
<dbReference type="PANTHER" id="PTHR21505:SF8">
    <property type="entry name" value="DPT-YFP REPRESSOR BY OVEREXPRESSION, ISOFORM D-RELATED"/>
    <property type="match status" value="1"/>
</dbReference>
<dbReference type="InterPro" id="IPR006578">
    <property type="entry name" value="MADF-dom"/>
</dbReference>
<dbReference type="RefSeq" id="XP_023942793.2">
    <property type="nucleotide sequence ID" value="XM_024087025.2"/>
</dbReference>
<organism evidence="2 3">
    <name type="scientific">Bicyclus anynana</name>
    <name type="common">Squinting bush brown butterfly</name>
    <dbReference type="NCBI Taxonomy" id="110368"/>
    <lineage>
        <taxon>Eukaryota</taxon>
        <taxon>Metazoa</taxon>
        <taxon>Ecdysozoa</taxon>
        <taxon>Arthropoda</taxon>
        <taxon>Hexapoda</taxon>
        <taxon>Insecta</taxon>
        <taxon>Pterygota</taxon>
        <taxon>Neoptera</taxon>
        <taxon>Endopterygota</taxon>
        <taxon>Lepidoptera</taxon>
        <taxon>Glossata</taxon>
        <taxon>Ditrysia</taxon>
        <taxon>Papilionoidea</taxon>
        <taxon>Nymphalidae</taxon>
        <taxon>Satyrinae</taxon>
        <taxon>Satyrini</taxon>
        <taxon>Mycalesina</taxon>
        <taxon>Bicyclus</taxon>
    </lineage>
</organism>
<evidence type="ECO:0000313" key="3">
    <source>
        <dbReference type="RefSeq" id="XP_023942793.2"/>
    </source>
</evidence>
<evidence type="ECO:0000259" key="1">
    <source>
        <dbReference type="PROSITE" id="PS51029"/>
    </source>
</evidence>
<dbReference type="GeneID" id="112049222"/>
<feature type="domain" description="MADF" evidence="1">
    <location>
        <begin position="10"/>
        <end position="103"/>
    </location>
</feature>
<dbReference type="PANTHER" id="PTHR21505">
    <property type="entry name" value="MADF DOMAIN-CONTAINING PROTEIN-RELATED"/>
    <property type="match status" value="1"/>
</dbReference>
<evidence type="ECO:0000313" key="2">
    <source>
        <dbReference type="Proteomes" id="UP001652582"/>
    </source>
</evidence>
<reference evidence="3" key="1">
    <citation type="submission" date="2025-08" db="UniProtKB">
        <authorList>
            <consortium name="RefSeq"/>
        </authorList>
    </citation>
    <scope>IDENTIFICATION</scope>
</reference>
<accession>A0A6J1NCR2</accession>
<dbReference type="Proteomes" id="UP001652582">
    <property type="component" value="Chromosome 19"/>
</dbReference>
<dbReference type="PROSITE" id="PS51029">
    <property type="entry name" value="MADF"/>
    <property type="match status" value="1"/>
</dbReference>
<proteinExistence type="predicted"/>
<dbReference type="Pfam" id="PF10545">
    <property type="entry name" value="MADF_DNA_bdg"/>
    <property type="match status" value="1"/>
</dbReference>
<dbReference type="KEGG" id="bany:112049222"/>
<keyword evidence="2" id="KW-1185">Reference proteome</keyword>
<protein>
    <submittedName>
        <fullName evidence="3">Uncharacterized protein LOC112049222</fullName>
    </submittedName>
</protein>
<sequence>MRWSEEATLEFVKLYLKQECLWNPHNIGYKSKHHRDKAYSEIISEFNHIKTLTIPEVKLKIKTLRTTYIQQLHKIQQKSSPDCIYEPSLFWFHEMDRCLKDVIHTNGLSSTDTQEASEADSSCMWINLHNSDDEFTSDLLVTKSDEDIDSFNGGTLTPIKLGMPYTLSSKKIKKKRLKHRRLLVLNSEDSSCLRKRYDEFDMYGRYIATQLRGMDLRKALQLQLQIQTLVSEARISDTD</sequence>
<dbReference type="OrthoDB" id="7991969at2759"/>